<reference evidence="3 4" key="1">
    <citation type="submission" date="2014-04" db="EMBL/GenBank/DDBJ databases">
        <authorList>
            <consortium name="DOE Joint Genome Institute"/>
            <person name="Kuo A."/>
            <person name="Girlanda M."/>
            <person name="Perotto S."/>
            <person name="Kohler A."/>
            <person name="Nagy L.G."/>
            <person name="Floudas D."/>
            <person name="Copeland A."/>
            <person name="Barry K.W."/>
            <person name="Cichocki N."/>
            <person name="Veneault-Fourrey C."/>
            <person name="LaButti K."/>
            <person name="Lindquist E.A."/>
            <person name="Lipzen A."/>
            <person name="Lundell T."/>
            <person name="Morin E."/>
            <person name="Murat C."/>
            <person name="Sun H."/>
            <person name="Tunlid A."/>
            <person name="Henrissat B."/>
            <person name="Grigoriev I.V."/>
            <person name="Hibbett D.S."/>
            <person name="Martin F."/>
            <person name="Nordberg H.P."/>
            <person name="Cantor M.N."/>
            <person name="Hua S.X."/>
        </authorList>
    </citation>
    <scope>NUCLEOTIDE SEQUENCE [LARGE SCALE GENOMIC DNA]</scope>
    <source>
        <strain evidence="3 4">MUT 4182</strain>
    </source>
</reference>
<reference evidence="4" key="2">
    <citation type="submission" date="2015-01" db="EMBL/GenBank/DDBJ databases">
        <title>Evolutionary Origins and Diversification of the Mycorrhizal Mutualists.</title>
        <authorList>
            <consortium name="DOE Joint Genome Institute"/>
            <consortium name="Mycorrhizal Genomics Consortium"/>
            <person name="Kohler A."/>
            <person name="Kuo A."/>
            <person name="Nagy L.G."/>
            <person name="Floudas D."/>
            <person name="Copeland A."/>
            <person name="Barry K.W."/>
            <person name="Cichocki N."/>
            <person name="Veneault-Fourrey C."/>
            <person name="LaButti K."/>
            <person name="Lindquist E.A."/>
            <person name="Lipzen A."/>
            <person name="Lundell T."/>
            <person name="Morin E."/>
            <person name="Murat C."/>
            <person name="Riley R."/>
            <person name="Ohm R."/>
            <person name="Sun H."/>
            <person name="Tunlid A."/>
            <person name="Henrissat B."/>
            <person name="Grigoriev I.V."/>
            <person name="Hibbett D.S."/>
            <person name="Martin F."/>
        </authorList>
    </citation>
    <scope>NUCLEOTIDE SEQUENCE [LARGE SCALE GENOMIC DNA]</scope>
    <source>
        <strain evidence="4">MUT 4182</strain>
    </source>
</reference>
<dbReference type="AlphaFoldDB" id="A0A0C3KUQ9"/>
<evidence type="ECO:0000256" key="1">
    <source>
        <dbReference type="SAM" id="Coils"/>
    </source>
</evidence>
<dbReference type="OrthoDB" id="3298104at2759"/>
<feature type="region of interest" description="Disordered" evidence="2">
    <location>
        <begin position="98"/>
        <end position="218"/>
    </location>
</feature>
<dbReference type="Proteomes" id="UP000054248">
    <property type="component" value="Unassembled WGS sequence"/>
</dbReference>
<feature type="compositionally biased region" description="Polar residues" evidence="2">
    <location>
        <begin position="205"/>
        <end position="218"/>
    </location>
</feature>
<feature type="coiled-coil region" evidence="1">
    <location>
        <begin position="17"/>
        <end position="72"/>
    </location>
</feature>
<keyword evidence="1" id="KW-0175">Coiled coil</keyword>
<feature type="compositionally biased region" description="Polar residues" evidence="2">
    <location>
        <begin position="136"/>
        <end position="145"/>
    </location>
</feature>
<protein>
    <submittedName>
        <fullName evidence="3">Uncharacterized protein</fullName>
    </submittedName>
</protein>
<feature type="region of interest" description="Disordered" evidence="2">
    <location>
        <begin position="239"/>
        <end position="260"/>
    </location>
</feature>
<sequence length="260" mass="28023">MIQGYVFPHTTSLVDETASAKKELEEVNKKIADVDKECSKLEALWHEECENLVEAEEALKKAKWHLEGVDEEQAALQAEVHQLQAGQPVNGVWQERVCDASQRDSTSSQPAAEKAKEERVASPESSQPEKMAVKSWDSQSESQIALGQYSVPRPAQAVQAATKSEQEDGRSESDGGKAQSANLAALNPAQWMNQARGGNTHRAGTVQQPVTASNESGGQTTDALRAAIQAYYNGTPLHGSQLAPDCVSAPKYNPPSSKDA</sequence>
<dbReference type="HOGENOM" id="CLU_1070355_0_0_1"/>
<name>A0A0C3KUQ9_9AGAM</name>
<gene>
    <name evidence="3" type="ORF">M407DRAFT_25458</name>
</gene>
<proteinExistence type="predicted"/>
<evidence type="ECO:0000256" key="2">
    <source>
        <dbReference type="SAM" id="MobiDB-lite"/>
    </source>
</evidence>
<feature type="compositionally biased region" description="Basic and acidic residues" evidence="2">
    <location>
        <begin position="164"/>
        <end position="175"/>
    </location>
</feature>
<evidence type="ECO:0000313" key="3">
    <source>
        <dbReference type="EMBL" id="KIO25238.1"/>
    </source>
</evidence>
<dbReference type="EMBL" id="KN823046">
    <property type="protein sequence ID" value="KIO25238.1"/>
    <property type="molecule type" value="Genomic_DNA"/>
</dbReference>
<keyword evidence="4" id="KW-1185">Reference proteome</keyword>
<evidence type="ECO:0000313" key="4">
    <source>
        <dbReference type="Proteomes" id="UP000054248"/>
    </source>
</evidence>
<accession>A0A0C3KUQ9</accession>
<organism evidence="3 4">
    <name type="scientific">Tulasnella calospora MUT 4182</name>
    <dbReference type="NCBI Taxonomy" id="1051891"/>
    <lineage>
        <taxon>Eukaryota</taxon>
        <taxon>Fungi</taxon>
        <taxon>Dikarya</taxon>
        <taxon>Basidiomycota</taxon>
        <taxon>Agaricomycotina</taxon>
        <taxon>Agaricomycetes</taxon>
        <taxon>Cantharellales</taxon>
        <taxon>Tulasnellaceae</taxon>
        <taxon>Tulasnella</taxon>
    </lineage>
</organism>